<organism evidence="1 3">
    <name type="scientific">Rotaria magnacalcarata</name>
    <dbReference type="NCBI Taxonomy" id="392030"/>
    <lineage>
        <taxon>Eukaryota</taxon>
        <taxon>Metazoa</taxon>
        <taxon>Spiralia</taxon>
        <taxon>Gnathifera</taxon>
        <taxon>Rotifera</taxon>
        <taxon>Eurotatoria</taxon>
        <taxon>Bdelloidea</taxon>
        <taxon>Philodinida</taxon>
        <taxon>Philodinidae</taxon>
        <taxon>Rotaria</taxon>
    </lineage>
</organism>
<comment type="caution">
    <text evidence="1">The sequence shown here is derived from an EMBL/GenBank/DDBJ whole genome shotgun (WGS) entry which is preliminary data.</text>
</comment>
<evidence type="ECO:0000313" key="1">
    <source>
        <dbReference type="EMBL" id="CAF4317580.1"/>
    </source>
</evidence>
<proteinExistence type="predicted"/>
<name>A0A8S2U0Q7_9BILA</name>
<dbReference type="AlphaFoldDB" id="A0A8S2U0Q7"/>
<feature type="non-terminal residue" evidence="1">
    <location>
        <position position="1"/>
    </location>
</feature>
<sequence length="72" mass="8440">LSTIQFLRNEAEKQTKLDQIPLAKLYLRKAEKTKDWIMSNLRAEPCHILLIPLNTNASQLTNTIQRLQQYCK</sequence>
<accession>A0A8S2U0Q7</accession>
<evidence type="ECO:0000313" key="3">
    <source>
        <dbReference type="Proteomes" id="UP000676336"/>
    </source>
</evidence>
<dbReference type="Proteomes" id="UP000676336">
    <property type="component" value="Unassembled WGS sequence"/>
</dbReference>
<gene>
    <name evidence="1" type="ORF">SMN809_LOCUS26806</name>
    <name evidence="2" type="ORF">SMN809_LOCUS26835</name>
</gene>
<protein>
    <submittedName>
        <fullName evidence="1">Uncharacterized protein</fullName>
    </submittedName>
</protein>
<reference evidence="1" key="1">
    <citation type="submission" date="2021-02" db="EMBL/GenBank/DDBJ databases">
        <authorList>
            <person name="Nowell W R."/>
        </authorList>
    </citation>
    <scope>NUCLEOTIDE SEQUENCE</scope>
</reference>
<dbReference type="EMBL" id="CAJOBI010039562">
    <property type="protein sequence ID" value="CAF4317580.1"/>
    <property type="molecule type" value="Genomic_DNA"/>
</dbReference>
<evidence type="ECO:0000313" key="2">
    <source>
        <dbReference type="EMBL" id="CAF4318197.1"/>
    </source>
</evidence>
<dbReference type="EMBL" id="CAJOBI010039684">
    <property type="protein sequence ID" value="CAF4318197.1"/>
    <property type="molecule type" value="Genomic_DNA"/>
</dbReference>